<organism evidence="2 3">
    <name type="scientific">Streptomyces yatensis</name>
    <dbReference type="NCBI Taxonomy" id="155177"/>
    <lineage>
        <taxon>Bacteria</taxon>
        <taxon>Bacillati</taxon>
        <taxon>Actinomycetota</taxon>
        <taxon>Actinomycetes</taxon>
        <taxon>Kitasatosporales</taxon>
        <taxon>Streptomycetaceae</taxon>
        <taxon>Streptomyces</taxon>
        <taxon>Streptomyces violaceusniger group</taxon>
    </lineage>
</organism>
<dbReference type="EMBL" id="BAAALR010000071">
    <property type="protein sequence ID" value="GAA1712580.1"/>
    <property type="molecule type" value="Genomic_DNA"/>
</dbReference>
<dbReference type="RefSeq" id="WP_211126585.1">
    <property type="nucleotide sequence ID" value="NZ_BAAALR010000071.1"/>
</dbReference>
<comment type="caution">
    <text evidence="2">The sequence shown here is derived from an EMBL/GenBank/DDBJ whole genome shotgun (WGS) entry which is preliminary data.</text>
</comment>
<protein>
    <submittedName>
        <fullName evidence="2">Uncharacterized protein</fullName>
    </submittedName>
</protein>
<sequence length="134" mass="14455">MRTIYDTLLLDARESAADASTAPGTADVVSVLRHMTQRLATPAQMKAMVEIGDGRLEAGVTPVFLERVVSPLLANADRYARSTVTVMGRRRSNRVGVSASVTHAARRVRPAPGPGWPSRLRPVGPQVELSRIRG</sequence>
<proteinExistence type="predicted"/>
<feature type="region of interest" description="Disordered" evidence="1">
    <location>
        <begin position="93"/>
        <end position="122"/>
    </location>
</feature>
<reference evidence="2 3" key="1">
    <citation type="journal article" date="2019" name="Int. J. Syst. Evol. Microbiol.">
        <title>The Global Catalogue of Microorganisms (GCM) 10K type strain sequencing project: providing services to taxonomists for standard genome sequencing and annotation.</title>
        <authorList>
            <consortium name="The Broad Institute Genomics Platform"/>
            <consortium name="The Broad Institute Genome Sequencing Center for Infectious Disease"/>
            <person name="Wu L."/>
            <person name="Ma J."/>
        </authorList>
    </citation>
    <scope>NUCLEOTIDE SEQUENCE [LARGE SCALE GENOMIC DNA]</scope>
    <source>
        <strain evidence="2 3">JCM 13244</strain>
    </source>
</reference>
<accession>A0ABN2IVI9</accession>
<keyword evidence="3" id="KW-1185">Reference proteome</keyword>
<evidence type="ECO:0000313" key="2">
    <source>
        <dbReference type="EMBL" id="GAA1712580.1"/>
    </source>
</evidence>
<dbReference type="Proteomes" id="UP001499947">
    <property type="component" value="Unassembled WGS sequence"/>
</dbReference>
<evidence type="ECO:0000313" key="3">
    <source>
        <dbReference type="Proteomes" id="UP001499947"/>
    </source>
</evidence>
<name>A0ABN2IVI9_9ACTN</name>
<gene>
    <name evidence="2" type="ORF">GCM10009680_62070</name>
</gene>
<evidence type="ECO:0000256" key="1">
    <source>
        <dbReference type="SAM" id="MobiDB-lite"/>
    </source>
</evidence>